<organism evidence="1 2">
    <name type="scientific">Carnegiea gigantea</name>
    <dbReference type="NCBI Taxonomy" id="171969"/>
    <lineage>
        <taxon>Eukaryota</taxon>
        <taxon>Viridiplantae</taxon>
        <taxon>Streptophyta</taxon>
        <taxon>Embryophyta</taxon>
        <taxon>Tracheophyta</taxon>
        <taxon>Spermatophyta</taxon>
        <taxon>Magnoliopsida</taxon>
        <taxon>eudicotyledons</taxon>
        <taxon>Gunneridae</taxon>
        <taxon>Pentapetalae</taxon>
        <taxon>Caryophyllales</taxon>
        <taxon>Cactineae</taxon>
        <taxon>Cactaceae</taxon>
        <taxon>Cactoideae</taxon>
        <taxon>Echinocereeae</taxon>
        <taxon>Carnegiea</taxon>
    </lineage>
</organism>
<keyword evidence="2" id="KW-1185">Reference proteome</keyword>
<comment type="caution">
    <text evidence="1">The sequence shown here is derived from an EMBL/GenBank/DDBJ whole genome shotgun (WGS) entry which is preliminary data.</text>
</comment>
<dbReference type="AlphaFoldDB" id="A0A9Q1GVM2"/>
<dbReference type="Proteomes" id="UP001153076">
    <property type="component" value="Unassembled WGS sequence"/>
</dbReference>
<gene>
    <name evidence="1" type="ORF">Cgig2_015846</name>
</gene>
<evidence type="ECO:0000313" key="1">
    <source>
        <dbReference type="EMBL" id="KAJ8426024.1"/>
    </source>
</evidence>
<proteinExistence type="predicted"/>
<sequence length="255" mass="28133">MLPPDPSPTQPLSFPISRLIQSTRPLFVYSNSDMNSTSLAALCSPPCALTCFDFLAGTFNCSQFRVNRAVSSARYGRSGVQIVYLAPLLSDIARTLDVACGVTVMICSDVGHNPLLWPWLRSLAPLMYGGKDFSPVMLPGFRILGLLPLVHLSATRLCGPWWLESDILGNLFILVEEDNSFHVLLTETLILTLTWCLHTLLVLPQQDYSRLLILCCLTNAGSCANQHVHTAAPGHDAHVQGRIFTWKKFLQSAHL</sequence>
<name>A0A9Q1GVM2_9CARY</name>
<dbReference type="EMBL" id="JAKOGI010001362">
    <property type="protein sequence ID" value="KAJ8426024.1"/>
    <property type="molecule type" value="Genomic_DNA"/>
</dbReference>
<protein>
    <submittedName>
        <fullName evidence="1">Uncharacterized protein</fullName>
    </submittedName>
</protein>
<evidence type="ECO:0000313" key="2">
    <source>
        <dbReference type="Proteomes" id="UP001153076"/>
    </source>
</evidence>
<reference evidence="1" key="1">
    <citation type="submission" date="2022-04" db="EMBL/GenBank/DDBJ databases">
        <title>Carnegiea gigantea Genome sequencing and assembly v2.</title>
        <authorList>
            <person name="Copetti D."/>
            <person name="Sanderson M.J."/>
            <person name="Burquez A."/>
            <person name="Wojciechowski M.F."/>
        </authorList>
    </citation>
    <scope>NUCLEOTIDE SEQUENCE</scope>
    <source>
        <strain evidence="1">SGP5-SGP5p</strain>
        <tissue evidence="1">Aerial part</tissue>
    </source>
</reference>
<accession>A0A9Q1GVM2</accession>